<gene>
    <name evidence="2" type="ORF">M6B38_404345</name>
</gene>
<name>A0AAX6FSC8_IRIPA</name>
<keyword evidence="3" id="KW-1185">Reference proteome</keyword>
<dbReference type="EMBL" id="JANAVB010026799">
    <property type="protein sequence ID" value="KAJ6818928.1"/>
    <property type="molecule type" value="Genomic_DNA"/>
</dbReference>
<reference evidence="2" key="2">
    <citation type="submission" date="2023-04" db="EMBL/GenBank/DDBJ databases">
        <authorList>
            <person name="Bruccoleri R.E."/>
            <person name="Oakeley E.J."/>
            <person name="Faust A.-M."/>
            <person name="Dessus-Babus S."/>
            <person name="Altorfer M."/>
            <person name="Burckhardt D."/>
            <person name="Oertli M."/>
            <person name="Naumann U."/>
            <person name="Petersen F."/>
            <person name="Wong J."/>
        </authorList>
    </citation>
    <scope>NUCLEOTIDE SEQUENCE</scope>
    <source>
        <strain evidence="2">GSM-AAB239-AS_SAM_17_03QT</strain>
        <tissue evidence="2">Leaf</tissue>
    </source>
</reference>
<keyword evidence="1" id="KW-1133">Transmembrane helix</keyword>
<evidence type="ECO:0000313" key="2">
    <source>
        <dbReference type="EMBL" id="KAJ6818928.1"/>
    </source>
</evidence>
<dbReference type="AlphaFoldDB" id="A0AAX6FSC8"/>
<reference evidence="2" key="1">
    <citation type="journal article" date="2023" name="GigaByte">
        <title>Genome assembly of the bearded iris, Iris pallida Lam.</title>
        <authorList>
            <person name="Bruccoleri R.E."/>
            <person name="Oakeley E.J."/>
            <person name="Faust A.M.E."/>
            <person name="Altorfer M."/>
            <person name="Dessus-Babus S."/>
            <person name="Burckhardt D."/>
            <person name="Oertli M."/>
            <person name="Naumann U."/>
            <person name="Petersen F."/>
            <person name="Wong J."/>
        </authorList>
    </citation>
    <scope>NUCLEOTIDE SEQUENCE</scope>
    <source>
        <strain evidence="2">GSM-AAB239-AS_SAM_17_03QT</strain>
    </source>
</reference>
<proteinExistence type="predicted"/>
<sequence length="74" mass="8573">MRKAVRWRGSGWCYRSRDRILSRGSPKCLLMSRSASSSTRMDNFFILLFCWIEFFCCELGSMGTLENGALSHRV</sequence>
<organism evidence="2 3">
    <name type="scientific">Iris pallida</name>
    <name type="common">Sweet iris</name>
    <dbReference type="NCBI Taxonomy" id="29817"/>
    <lineage>
        <taxon>Eukaryota</taxon>
        <taxon>Viridiplantae</taxon>
        <taxon>Streptophyta</taxon>
        <taxon>Embryophyta</taxon>
        <taxon>Tracheophyta</taxon>
        <taxon>Spermatophyta</taxon>
        <taxon>Magnoliopsida</taxon>
        <taxon>Liliopsida</taxon>
        <taxon>Asparagales</taxon>
        <taxon>Iridaceae</taxon>
        <taxon>Iridoideae</taxon>
        <taxon>Irideae</taxon>
        <taxon>Iris</taxon>
    </lineage>
</organism>
<feature type="transmembrane region" description="Helical" evidence="1">
    <location>
        <begin position="44"/>
        <end position="65"/>
    </location>
</feature>
<evidence type="ECO:0000256" key="1">
    <source>
        <dbReference type="SAM" id="Phobius"/>
    </source>
</evidence>
<evidence type="ECO:0000313" key="3">
    <source>
        <dbReference type="Proteomes" id="UP001140949"/>
    </source>
</evidence>
<comment type="caution">
    <text evidence="2">The sequence shown here is derived from an EMBL/GenBank/DDBJ whole genome shotgun (WGS) entry which is preliminary data.</text>
</comment>
<accession>A0AAX6FSC8</accession>
<keyword evidence="1" id="KW-0812">Transmembrane</keyword>
<keyword evidence="1" id="KW-0472">Membrane</keyword>
<dbReference type="Proteomes" id="UP001140949">
    <property type="component" value="Unassembled WGS sequence"/>
</dbReference>
<protein>
    <submittedName>
        <fullName evidence="2">Phosducin-like protein 3</fullName>
    </submittedName>
</protein>